<evidence type="ECO:0000313" key="1">
    <source>
        <dbReference type="EMBL" id="KPV53546.1"/>
    </source>
</evidence>
<sequence length="153" mass="15973">MWIYKTPRRQAQPLAARFGDAFAVDGSSLLPPNTACGASKLALTLGLQPLARPAQPLNVFVHVIGAGGPVAQFDLPLDALLPPAQWGAGEKIEPPLELPLPADIASGKYQVFVGSYDPASGQRLPLQTTAPASGADGPNALLVAEFTIQQPEK</sequence>
<proteinExistence type="predicted"/>
<evidence type="ECO:0008006" key="3">
    <source>
        <dbReference type="Google" id="ProtNLM"/>
    </source>
</evidence>
<dbReference type="AlphaFoldDB" id="A0A0P9DJA6"/>
<name>A0A0P9DJA6_9CHLR</name>
<accession>A0A0P9DJA6</accession>
<gene>
    <name evidence="1" type="ORF">SE17_09075</name>
</gene>
<reference evidence="1 2" key="1">
    <citation type="submission" date="2015-09" db="EMBL/GenBank/DDBJ databases">
        <title>Draft genome sequence of Kouleothrix aurantiaca JCM 19913.</title>
        <authorList>
            <person name="Hemp J."/>
        </authorList>
    </citation>
    <scope>NUCLEOTIDE SEQUENCE [LARGE SCALE GENOMIC DNA]</scope>
    <source>
        <strain evidence="1 2">COM-B</strain>
    </source>
</reference>
<evidence type="ECO:0000313" key="2">
    <source>
        <dbReference type="Proteomes" id="UP000050509"/>
    </source>
</evidence>
<organism evidence="1 2">
    <name type="scientific">Kouleothrix aurantiaca</name>
    <dbReference type="NCBI Taxonomy" id="186479"/>
    <lineage>
        <taxon>Bacteria</taxon>
        <taxon>Bacillati</taxon>
        <taxon>Chloroflexota</taxon>
        <taxon>Chloroflexia</taxon>
        <taxon>Chloroflexales</taxon>
        <taxon>Roseiflexineae</taxon>
        <taxon>Roseiflexaceae</taxon>
        <taxon>Kouleothrix</taxon>
    </lineage>
</organism>
<keyword evidence="2" id="KW-1185">Reference proteome</keyword>
<dbReference type="EMBL" id="LJCR01000234">
    <property type="protein sequence ID" value="KPV53546.1"/>
    <property type="molecule type" value="Genomic_DNA"/>
</dbReference>
<protein>
    <recommendedName>
        <fullName evidence="3">DUF4832 domain-containing protein</fullName>
    </recommendedName>
</protein>
<dbReference type="Proteomes" id="UP000050509">
    <property type="component" value="Unassembled WGS sequence"/>
</dbReference>
<comment type="caution">
    <text evidence="1">The sequence shown here is derived from an EMBL/GenBank/DDBJ whole genome shotgun (WGS) entry which is preliminary data.</text>
</comment>